<organism evidence="1">
    <name type="scientific">Triatoma infestans</name>
    <name type="common">Assassin bug</name>
    <dbReference type="NCBI Taxonomy" id="30076"/>
    <lineage>
        <taxon>Eukaryota</taxon>
        <taxon>Metazoa</taxon>
        <taxon>Ecdysozoa</taxon>
        <taxon>Arthropoda</taxon>
        <taxon>Hexapoda</taxon>
        <taxon>Insecta</taxon>
        <taxon>Pterygota</taxon>
        <taxon>Neoptera</taxon>
        <taxon>Paraneoptera</taxon>
        <taxon>Hemiptera</taxon>
        <taxon>Heteroptera</taxon>
        <taxon>Panheteroptera</taxon>
        <taxon>Cimicomorpha</taxon>
        <taxon>Reduviidae</taxon>
        <taxon>Triatominae</taxon>
        <taxon>Triatoma</taxon>
    </lineage>
</organism>
<accession>A0A170ZKU1</accession>
<reference evidence="1" key="2">
    <citation type="journal article" date="2017" name="J. Med. Entomol.">
        <title>Transcriptome Analysis of the Triatoma infestans (Hemiptera: Reduviidae) Integument.</title>
        <authorList>
            <person name="Calderon-Fernandez G.M."/>
            <person name="Moriconi D.E."/>
            <person name="Dulbecco A.B."/>
            <person name="Juarez M.P."/>
        </authorList>
    </citation>
    <scope>NUCLEOTIDE SEQUENCE</scope>
    <source>
        <strain evidence="1">Int1</strain>
        <tissue evidence="1">Integument</tissue>
    </source>
</reference>
<evidence type="ECO:0000313" key="1">
    <source>
        <dbReference type="EMBL" id="JAS01101.1"/>
    </source>
</evidence>
<proteinExistence type="predicted"/>
<name>A0A170ZKU1_TRIIF</name>
<protein>
    <submittedName>
        <fullName evidence="1">Malate dehydrogenase 1</fullName>
        <ecNumber evidence="1">1.1.1.37</ecNumber>
    </submittedName>
</protein>
<keyword evidence="1" id="KW-0560">Oxidoreductase</keyword>
<reference evidence="1" key="1">
    <citation type="submission" date="2016-04" db="EMBL/GenBank/DDBJ databases">
        <authorList>
            <person name="Calderon-Fernandez G.M.Sr."/>
        </authorList>
    </citation>
    <scope>NUCLEOTIDE SEQUENCE</scope>
    <source>
        <strain evidence="1">Int1</strain>
        <tissue evidence="1">Integument</tissue>
    </source>
</reference>
<dbReference type="EMBL" id="GEMB01002077">
    <property type="protein sequence ID" value="JAS01102.1"/>
    <property type="molecule type" value="Transcribed_RNA"/>
</dbReference>
<dbReference type="GO" id="GO:0030060">
    <property type="term" value="F:L-malate dehydrogenase (NAD+) activity"/>
    <property type="evidence" value="ECO:0007669"/>
    <property type="project" value="UniProtKB-EC"/>
</dbReference>
<sequence>MDYCSGIEN</sequence>
<dbReference type="EMBL" id="GEMB01002078">
    <property type="protein sequence ID" value="JAS01101.1"/>
    <property type="molecule type" value="Transcribed_RNA"/>
</dbReference>
<dbReference type="EC" id="1.1.1.37" evidence="1"/>